<evidence type="ECO:0000313" key="1">
    <source>
        <dbReference type="EMBL" id="KAH3665454.1"/>
    </source>
</evidence>
<comment type="caution">
    <text evidence="1">The sequence shown here is derived from an EMBL/GenBank/DDBJ whole genome shotgun (WGS) entry which is preliminary data.</text>
</comment>
<sequence length="73" mass="8076">MTEVVSFISAPLNSFKITMIPEAAYASFAWFTTRLSGSRLSHTSALDARFWKNGNADTASEATGRQSEWTRLS</sequence>
<accession>A0A9P8P5P1</accession>
<dbReference type="EMBL" id="JAEUBE010000295">
    <property type="protein sequence ID" value="KAH3665454.1"/>
    <property type="molecule type" value="Genomic_DNA"/>
</dbReference>
<dbReference type="Proteomes" id="UP000769157">
    <property type="component" value="Unassembled WGS sequence"/>
</dbReference>
<reference evidence="1" key="2">
    <citation type="submission" date="2021-01" db="EMBL/GenBank/DDBJ databases">
        <authorList>
            <person name="Schikora-Tamarit M.A."/>
        </authorList>
    </citation>
    <scope>NUCLEOTIDE SEQUENCE</scope>
    <source>
        <strain evidence="1">CBS6075</strain>
    </source>
</reference>
<evidence type="ECO:0000313" key="2">
    <source>
        <dbReference type="Proteomes" id="UP000769157"/>
    </source>
</evidence>
<protein>
    <submittedName>
        <fullName evidence="1">Uncharacterized protein</fullName>
    </submittedName>
</protein>
<organism evidence="1 2">
    <name type="scientific">Ogataea philodendri</name>
    <dbReference type="NCBI Taxonomy" id="1378263"/>
    <lineage>
        <taxon>Eukaryota</taxon>
        <taxon>Fungi</taxon>
        <taxon>Dikarya</taxon>
        <taxon>Ascomycota</taxon>
        <taxon>Saccharomycotina</taxon>
        <taxon>Pichiomycetes</taxon>
        <taxon>Pichiales</taxon>
        <taxon>Pichiaceae</taxon>
        <taxon>Ogataea</taxon>
    </lineage>
</organism>
<keyword evidence="2" id="KW-1185">Reference proteome</keyword>
<name>A0A9P8P5P1_9ASCO</name>
<proteinExistence type="predicted"/>
<dbReference type="GeneID" id="70235603"/>
<reference evidence="1" key="1">
    <citation type="journal article" date="2021" name="Open Biol.">
        <title>Shared evolutionary footprints suggest mitochondrial oxidative damage underlies multiple complex I losses in fungi.</title>
        <authorList>
            <person name="Schikora-Tamarit M.A."/>
            <person name="Marcet-Houben M."/>
            <person name="Nosek J."/>
            <person name="Gabaldon T."/>
        </authorList>
    </citation>
    <scope>NUCLEOTIDE SEQUENCE</scope>
    <source>
        <strain evidence="1">CBS6075</strain>
    </source>
</reference>
<dbReference type="RefSeq" id="XP_046060658.1">
    <property type="nucleotide sequence ID" value="XM_046204634.1"/>
</dbReference>
<gene>
    <name evidence="1" type="ORF">OGAPHI_003638</name>
</gene>
<dbReference type="AlphaFoldDB" id="A0A9P8P5P1"/>